<comment type="caution">
    <text evidence="2">The sequence shown here is derived from an EMBL/GenBank/DDBJ whole genome shotgun (WGS) entry which is preliminary data.</text>
</comment>
<keyword evidence="1" id="KW-1133">Transmembrane helix</keyword>
<keyword evidence="1" id="KW-0472">Membrane</keyword>
<keyword evidence="1" id="KW-0812">Transmembrane</keyword>
<gene>
    <name evidence="2" type="ORF">IAA84_11800</name>
</gene>
<reference evidence="2" key="1">
    <citation type="submission" date="2020-10" db="EMBL/GenBank/DDBJ databases">
        <authorList>
            <person name="Gilroy R."/>
        </authorList>
    </citation>
    <scope>NUCLEOTIDE SEQUENCE</scope>
    <source>
        <strain evidence="2">13766</strain>
    </source>
</reference>
<accession>A0A9D1K875</accession>
<proteinExistence type="predicted"/>
<feature type="transmembrane region" description="Helical" evidence="1">
    <location>
        <begin position="68"/>
        <end position="85"/>
    </location>
</feature>
<dbReference type="EMBL" id="DVJN01000222">
    <property type="protein sequence ID" value="HIS93688.1"/>
    <property type="molecule type" value="Genomic_DNA"/>
</dbReference>
<protein>
    <submittedName>
        <fullName evidence="2">Uncharacterized protein</fullName>
    </submittedName>
</protein>
<feature type="transmembrane region" description="Helical" evidence="1">
    <location>
        <begin position="12"/>
        <end position="33"/>
    </location>
</feature>
<dbReference type="Proteomes" id="UP000824140">
    <property type="component" value="Unassembled WGS sequence"/>
</dbReference>
<reference evidence="2" key="2">
    <citation type="journal article" date="2021" name="PeerJ">
        <title>Extensive microbial diversity within the chicken gut microbiome revealed by metagenomics and culture.</title>
        <authorList>
            <person name="Gilroy R."/>
            <person name="Ravi A."/>
            <person name="Getino M."/>
            <person name="Pursley I."/>
            <person name="Horton D.L."/>
            <person name="Alikhan N.F."/>
            <person name="Baker D."/>
            <person name="Gharbi K."/>
            <person name="Hall N."/>
            <person name="Watson M."/>
            <person name="Adriaenssens E.M."/>
            <person name="Foster-Nyarko E."/>
            <person name="Jarju S."/>
            <person name="Secka A."/>
            <person name="Antonio M."/>
            <person name="Oren A."/>
            <person name="Chaudhuri R.R."/>
            <person name="La Ragione R."/>
            <person name="Hildebrand F."/>
            <person name="Pallen M.J."/>
        </authorList>
    </citation>
    <scope>NUCLEOTIDE SEQUENCE</scope>
    <source>
        <strain evidence="2">13766</strain>
    </source>
</reference>
<name>A0A9D1K875_9FIRM</name>
<dbReference type="AlphaFoldDB" id="A0A9D1K875"/>
<feature type="transmembrane region" description="Helical" evidence="1">
    <location>
        <begin position="39"/>
        <end position="61"/>
    </location>
</feature>
<evidence type="ECO:0000313" key="3">
    <source>
        <dbReference type="Proteomes" id="UP000824140"/>
    </source>
</evidence>
<evidence type="ECO:0000313" key="2">
    <source>
        <dbReference type="EMBL" id="HIS93688.1"/>
    </source>
</evidence>
<evidence type="ECO:0000256" key="1">
    <source>
        <dbReference type="SAM" id="Phobius"/>
    </source>
</evidence>
<organism evidence="2 3">
    <name type="scientific">Candidatus Alectryocaccomicrobium excrementavium</name>
    <dbReference type="NCBI Taxonomy" id="2840668"/>
    <lineage>
        <taxon>Bacteria</taxon>
        <taxon>Bacillati</taxon>
        <taxon>Bacillota</taxon>
        <taxon>Clostridia</taxon>
        <taxon>Candidatus Alectryocaccomicrobium</taxon>
    </lineage>
</organism>
<sequence length="117" mass="12140">MNNKRRIAWPLAWAAEWVAMLLLSALCLFAPLWTRSYSLVQGICLYGILPVAGLACAYASVRQGVNGLLALAAPPGALIVAYAAFVGTLPTGGSCAASFFAALLGSAAGVEKNRRGK</sequence>